<reference evidence="2 5" key="1">
    <citation type="submission" date="2019-10" db="EMBL/GenBank/DDBJ databases">
        <title>Comparative genomics of sulfur disproportionating microorganisms.</title>
        <authorList>
            <person name="Ward L.M."/>
            <person name="Bertran E."/>
            <person name="Johnston D."/>
        </authorList>
    </citation>
    <scope>NUCLEOTIDE SEQUENCE [LARGE SCALE GENOMIC DNA]</scope>
    <source>
        <strain evidence="2 5">DSM 3772</strain>
    </source>
</reference>
<accession>A0A650CTF3</accession>
<keyword evidence="1" id="KW-1133">Transmembrane helix</keyword>
<reference evidence="3 4" key="2">
    <citation type="submission" date="2019-10" db="EMBL/GenBank/DDBJ databases">
        <title>Genome Sequences from Six Type Strain Members of the Archaeal Family Sulfolobaceae: Acidianus ambivalens, Acidianus infernus, Metallosphaera prunae, Stygiolobus azoricus, Sulfolobus metallicus, and Sulfurisphaera ohwakuensis.</title>
        <authorList>
            <person name="Counts J.A."/>
            <person name="Kelly R.M."/>
        </authorList>
    </citation>
    <scope>NUCLEOTIDE SEQUENCE [LARGE SCALE GENOMIC DNA]</scope>
    <source>
        <strain evidence="3 4">LEI 10</strain>
    </source>
</reference>
<dbReference type="KEGG" id="aamb:D1866_02780"/>
<dbReference type="GeneID" id="42778626"/>
<evidence type="ECO:0000313" key="3">
    <source>
        <dbReference type="EMBL" id="QGR21063.1"/>
    </source>
</evidence>
<feature type="transmembrane region" description="Helical" evidence="1">
    <location>
        <begin position="9"/>
        <end position="32"/>
    </location>
</feature>
<dbReference type="RefSeq" id="WP_152943236.1">
    <property type="nucleotide sequence ID" value="NZ_CP045482.1"/>
</dbReference>
<evidence type="ECO:0000256" key="1">
    <source>
        <dbReference type="SAM" id="Phobius"/>
    </source>
</evidence>
<dbReference type="EMBL" id="WHYS01000004">
    <property type="protein sequence ID" value="MQL56426.1"/>
    <property type="molecule type" value="Genomic_DNA"/>
</dbReference>
<evidence type="ECO:0000313" key="2">
    <source>
        <dbReference type="EMBL" id="MQL56426.1"/>
    </source>
</evidence>
<proteinExistence type="predicted"/>
<dbReference type="EMBL" id="CP045482">
    <property type="protein sequence ID" value="QGR21063.1"/>
    <property type="molecule type" value="Genomic_DNA"/>
</dbReference>
<evidence type="ECO:0000313" key="5">
    <source>
        <dbReference type="Proteomes" id="UP000474054"/>
    </source>
</evidence>
<dbReference type="Proteomes" id="UP000426328">
    <property type="component" value="Chromosome"/>
</dbReference>
<evidence type="ECO:0000313" key="4">
    <source>
        <dbReference type="Proteomes" id="UP000426328"/>
    </source>
</evidence>
<gene>
    <name evidence="3" type="ORF">D1866_02780</name>
    <name evidence="2" type="ORF">GFB69_12120</name>
</gene>
<dbReference type="Proteomes" id="UP000474054">
    <property type="component" value="Unassembled WGS sequence"/>
</dbReference>
<keyword evidence="4" id="KW-1185">Reference proteome</keyword>
<sequence>MEEINMKEIIFLAIFIIVGIVLFQPIVSYVTYLTNPGSYTTYVTTSGTLTETTSSFVSNPEYVGSSNATLVALVPVFYLLVLIVVPAIISYKIYKE</sequence>
<dbReference type="GO" id="GO:0016020">
    <property type="term" value="C:membrane"/>
    <property type="evidence" value="ECO:0007669"/>
    <property type="project" value="InterPro"/>
</dbReference>
<organism evidence="3 4">
    <name type="scientific">Acidianus ambivalens</name>
    <name type="common">Desulfurolobus ambivalens</name>
    <dbReference type="NCBI Taxonomy" id="2283"/>
    <lineage>
        <taxon>Archaea</taxon>
        <taxon>Thermoproteota</taxon>
        <taxon>Thermoprotei</taxon>
        <taxon>Sulfolobales</taxon>
        <taxon>Sulfolobaceae</taxon>
        <taxon>Acidianus</taxon>
    </lineage>
</organism>
<dbReference type="InterPro" id="IPR009379">
    <property type="entry name" value="VP1_VP3"/>
</dbReference>
<dbReference type="AlphaFoldDB" id="A0A650CTF3"/>
<keyword evidence="1" id="KW-0472">Membrane</keyword>
<name>A0A650CTF3_ACIAM</name>
<dbReference type="GO" id="GO:0005198">
    <property type="term" value="F:structural molecule activity"/>
    <property type="evidence" value="ECO:0007669"/>
    <property type="project" value="InterPro"/>
</dbReference>
<keyword evidence="1" id="KW-0812">Transmembrane</keyword>
<dbReference type="Pfam" id="PF06281">
    <property type="entry name" value="VP1_VP3"/>
    <property type="match status" value="1"/>
</dbReference>
<feature type="transmembrane region" description="Helical" evidence="1">
    <location>
        <begin position="68"/>
        <end position="91"/>
    </location>
</feature>
<protein>
    <submittedName>
        <fullName evidence="3">DUF1035 domain-containing protein</fullName>
    </submittedName>
</protein>